<dbReference type="AlphaFoldDB" id="I3XGG4"/>
<dbReference type="HOGENOM" id="CLU_2466830_0_0_5"/>
<name>I3XGG4_SINF2</name>
<evidence type="ECO:0000313" key="1">
    <source>
        <dbReference type="EMBL" id="AFL54970.1"/>
    </source>
</evidence>
<geneLocation type="plasmid" evidence="2">
    <name>pUSDA257 fragment 2</name>
</geneLocation>
<evidence type="ECO:0000313" key="2">
    <source>
        <dbReference type="Proteomes" id="UP000006180"/>
    </source>
</evidence>
<proteinExistence type="predicted"/>
<reference evidence="1" key="1">
    <citation type="journal article" date="2012" name="J. Bacteriol.">
        <title>Complete genome sequence of the broad-host-range strain Sinorhizobium fredii USDA257.</title>
        <authorList>
            <person name="Schuldes J."/>
            <person name="Rodriguez Orbegoso M."/>
            <person name="Schmeisser C."/>
            <person name="Krishnan H.B."/>
            <person name="Daniel R."/>
            <person name="Streit W.R."/>
        </authorList>
    </citation>
    <scope>NUCLEOTIDE SEQUENCE [LARGE SCALE GENOMIC DNA]</scope>
    <source>
        <strain evidence="1">USDA 257</strain>
        <plasmid evidence="1">pUSDA257</plasmid>
    </source>
</reference>
<keyword evidence="1" id="KW-0614">Plasmid</keyword>
<accession>I3XGG4</accession>
<gene>
    <name evidence="1" type="ORF">USDA257_p02550</name>
</gene>
<organism evidence="1">
    <name type="scientific">Sinorhizobium fredii (strain USDA 257)</name>
    <dbReference type="NCBI Taxonomy" id="1185652"/>
    <lineage>
        <taxon>Bacteria</taxon>
        <taxon>Pseudomonadati</taxon>
        <taxon>Pseudomonadota</taxon>
        <taxon>Alphaproteobacteria</taxon>
        <taxon>Hyphomicrobiales</taxon>
        <taxon>Rhizobiaceae</taxon>
        <taxon>Sinorhizobium/Ensifer group</taxon>
        <taxon>Sinorhizobium</taxon>
    </lineage>
</organism>
<protein>
    <submittedName>
        <fullName evidence="1">Uncharacterized protein y4xG</fullName>
    </submittedName>
</protein>
<dbReference type="EMBL" id="CP003565">
    <property type="protein sequence ID" value="AFL54970.1"/>
    <property type="molecule type" value="Genomic_DNA"/>
</dbReference>
<sequence length="88" mass="9796">MPEGYANLRACFQKRTPRFIDIQPYVGSGWQSLFHEIDWISVAVPLGVVPQAAACAELRRLSTESRSEVQAYVDRLKGTIAKISSTRG</sequence>